<keyword evidence="3" id="KW-1185">Reference proteome</keyword>
<accession>A0A7Y9IXT4</accession>
<proteinExistence type="predicted"/>
<gene>
    <name evidence="2" type="ORF">FHW18_004303</name>
</gene>
<keyword evidence="1" id="KW-0812">Transmembrane</keyword>
<dbReference type="EMBL" id="JACBYR010000002">
    <property type="protein sequence ID" value="NYE84996.1"/>
    <property type="molecule type" value="Genomic_DNA"/>
</dbReference>
<feature type="transmembrane region" description="Helical" evidence="1">
    <location>
        <begin position="76"/>
        <end position="97"/>
    </location>
</feature>
<sequence>MPGPLPLVGSLRSLAATSVGILKTRLELVAIELAEEKTRLMGLLILALAGLLCLAIGLLMFSFLVVVAFWDTDHRLLSILLVGLVYLVLGIGMLLAVRKKAIDAPIAFEETLAELERDRELLAGDEPDDAYRSRP</sequence>
<name>A0A7Y9IXT4_9BURK</name>
<dbReference type="Pfam" id="PF07332">
    <property type="entry name" value="Phage_holin_3_6"/>
    <property type="match status" value="1"/>
</dbReference>
<dbReference type="Proteomes" id="UP000542125">
    <property type="component" value="Unassembled WGS sequence"/>
</dbReference>
<comment type="caution">
    <text evidence="2">The sequence shown here is derived from an EMBL/GenBank/DDBJ whole genome shotgun (WGS) entry which is preliminary data.</text>
</comment>
<evidence type="ECO:0000256" key="1">
    <source>
        <dbReference type="SAM" id="Phobius"/>
    </source>
</evidence>
<dbReference type="InterPro" id="IPR009937">
    <property type="entry name" value="Phage_holin_3_6"/>
</dbReference>
<dbReference type="RefSeq" id="WP_179589018.1">
    <property type="nucleotide sequence ID" value="NZ_JACBYR010000002.1"/>
</dbReference>
<organism evidence="2 3">
    <name type="scientific">Pigmentiphaga litoralis</name>
    <dbReference type="NCBI Taxonomy" id="516702"/>
    <lineage>
        <taxon>Bacteria</taxon>
        <taxon>Pseudomonadati</taxon>
        <taxon>Pseudomonadota</taxon>
        <taxon>Betaproteobacteria</taxon>
        <taxon>Burkholderiales</taxon>
        <taxon>Alcaligenaceae</taxon>
        <taxon>Pigmentiphaga</taxon>
    </lineage>
</organism>
<keyword evidence="1" id="KW-1133">Transmembrane helix</keyword>
<evidence type="ECO:0000313" key="2">
    <source>
        <dbReference type="EMBL" id="NYE84996.1"/>
    </source>
</evidence>
<evidence type="ECO:0000313" key="3">
    <source>
        <dbReference type="Proteomes" id="UP000542125"/>
    </source>
</evidence>
<reference evidence="2 3" key="1">
    <citation type="submission" date="2020-07" db="EMBL/GenBank/DDBJ databases">
        <title>Genomic Encyclopedia of Type Strains, Phase IV (KMG-V): Genome sequencing to study the core and pangenomes of soil and plant-associated prokaryotes.</title>
        <authorList>
            <person name="Whitman W."/>
        </authorList>
    </citation>
    <scope>NUCLEOTIDE SEQUENCE [LARGE SCALE GENOMIC DNA]</scope>
    <source>
        <strain evidence="2 3">SAS40</strain>
    </source>
</reference>
<keyword evidence="1" id="KW-0472">Membrane</keyword>
<feature type="transmembrane region" description="Helical" evidence="1">
    <location>
        <begin position="43"/>
        <end position="70"/>
    </location>
</feature>
<protein>
    <submittedName>
        <fullName evidence="2">Putative membrane protein YqjE</fullName>
    </submittedName>
</protein>
<dbReference type="AlphaFoldDB" id="A0A7Y9IXT4"/>